<sequence>MWWMTSRLRASRQNPERGASAVIMAILLVPLIGCVAIAVDVGALYAERAQLQNGADAAAIAIAQDCADENGCGDSAALAASYANTNANDGAANVLAPVFPNSHTVIVGDSTRVAGSGDGAMKHPFAALIGVSSTTVRAEATAEWGAPGAGAVLPLALSFCEFQASLPLVPGTLMTVQVDKGKKCKRDTAEIPGGFGWVDHDAKCQTYVDLNAAGELWLGNDTGNSVDHQCDTLLKKIKDTTVLIPIFDASVGGGTKGTYRIYAFAAFHITGWYFSNSKGDLDDSAPACGSKGSSGRCLQGYFDHWVSVDSAFELGGIDTNSKIVRLIN</sequence>
<proteinExistence type="predicted"/>
<reference evidence="3 4" key="1">
    <citation type="submission" date="2019-02" db="EMBL/GenBank/DDBJ databases">
        <title>Sequencing the genomes of 1000 actinobacteria strains.</title>
        <authorList>
            <person name="Klenk H.-P."/>
        </authorList>
    </citation>
    <scope>NUCLEOTIDE SEQUENCE [LARGE SCALE GENOMIC DNA]</scope>
    <source>
        <strain evidence="3 4">DSM 18319</strain>
    </source>
</reference>
<dbReference type="InterPro" id="IPR028087">
    <property type="entry name" value="Tad_N"/>
</dbReference>
<name>A0A4Q8APV2_9MICO</name>
<dbReference type="EMBL" id="SHLC01000001">
    <property type="protein sequence ID" value="RZU66667.1"/>
    <property type="molecule type" value="Genomic_DNA"/>
</dbReference>
<keyword evidence="1" id="KW-0812">Transmembrane</keyword>
<dbReference type="Pfam" id="PF13400">
    <property type="entry name" value="Tad"/>
    <property type="match status" value="1"/>
</dbReference>
<dbReference type="OrthoDB" id="5187898at2"/>
<gene>
    <name evidence="3" type="ORF">EV379_3033</name>
</gene>
<evidence type="ECO:0000259" key="2">
    <source>
        <dbReference type="Pfam" id="PF13400"/>
    </source>
</evidence>
<keyword evidence="4" id="KW-1185">Reference proteome</keyword>
<protein>
    <submittedName>
        <fullName evidence="3">Flp pilus assembly protein TadG</fullName>
    </submittedName>
</protein>
<evidence type="ECO:0000256" key="1">
    <source>
        <dbReference type="SAM" id="Phobius"/>
    </source>
</evidence>
<dbReference type="AlphaFoldDB" id="A0A4Q8APV2"/>
<evidence type="ECO:0000313" key="3">
    <source>
        <dbReference type="EMBL" id="RZU66667.1"/>
    </source>
</evidence>
<evidence type="ECO:0000313" key="4">
    <source>
        <dbReference type="Proteomes" id="UP000291483"/>
    </source>
</evidence>
<keyword evidence="1" id="KW-0472">Membrane</keyword>
<dbReference type="RefSeq" id="WP_130506832.1">
    <property type="nucleotide sequence ID" value="NZ_SHLC01000001.1"/>
</dbReference>
<comment type="caution">
    <text evidence="3">The sequence shown here is derived from an EMBL/GenBank/DDBJ whole genome shotgun (WGS) entry which is preliminary data.</text>
</comment>
<dbReference type="Proteomes" id="UP000291483">
    <property type="component" value="Unassembled WGS sequence"/>
</dbReference>
<feature type="domain" description="Putative Flp pilus-assembly TadG-like N-terminal" evidence="2">
    <location>
        <begin position="19"/>
        <end position="61"/>
    </location>
</feature>
<accession>A0A4Q8APV2</accession>
<organism evidence="3 4">
    <name type="scientific">Microterricola gilva</name>
    <dbReference type="NCBI Taxonomy" id="393267"/>
    <lineage>
        <taxon>Bacteria</taxon>
        <taxon>Bacillati</taxon>
        <taxon>Actinomycetota</taxon>
        <taxon>Actinomycetes</taxon>
        <taxon>Micrococcales</taxon>
        <taxon>Microbacteriaceae</taxon>
        <taxon>Microterricola</taxon>
    </lineage>
</organism>
<feature type="transmembrane region" description="Helical" evidence="1">
    <location>
        <begin position="21"/>
        <end position="46"/>
    </location>
</feature>
<keyword evidence="1" id="KW-1133">Transmembrane helix</keyword>